<dbReference type="STRING" id="554065.E1ZE38"/>
<keyword evidence="3" id="KW-1185">Reference proteome</keyword>
<dbReference type="AlphaFoldDB" id="E1ZE38"/>
<dbReference type="RefSeq" id="XP_005847903.1">
    <property type="nucleotide sequence ID" value="XM_005847841.1"/>
</dbReference>
<dbReference type="Gene3D" id="3.40.50.2000">
    <property type="entry name" value="Glycogen Phosphorylase B"/>
    <property type="match status" value="1"/>
</dbReference>
<sequence length="508" mass="56073">MQRRVLGEPAGSRRRKKGARLSPVLVLFPCGVLLFAGATLVLFSHVQSNARRRPLAGVVPPSPLGVPPPPHPQAARSSSRRVVWWHAPFFSGGGMGMEALQLVRALQSHTEWRDRVWITSHGDLALEEVYAGLPAETKSQVARMVGAAGRATMDDARHAIIVCHSVPGAWALPQPLFQTSLCPPLPLGQAAFVVGRAMFETDRLTPLHVERINQMSEVWVPTEFHRRTFTKSGVNASKVVVVPEAVDTHEFDPQKHRPLALPLGERVFGPTWPHPSAAGRTTASEPYVFLSIFKWETRKGWDVLLRAFLSAFTADDNVLLLLSTKPFHSDSNFADRMAGWARRELGDAAADPTRMPSTYVVHEHIAQHTWPRLYKTADCFVLPTRGEGWGLPVVEAMAMELPVVVTNWSGPTAYLDESVGYPLKVSLLTEVQEGAFKGHRWAQPSVEHLVHLLRHVAAHRQEAAARGRAARQRMASEYSPTAVGERVAQQLRRIDAQLLAGAEDNGLQ</sequence>
<keyword evidence="1" id="KW-0472">Membrane</keyword>
<organism evidence="3">
    <name type="scientific">Chlorella variabilis</name>
    <name type="common">Green alga</name>
    <dbReference type="NCBI Taxonomy" id="554065"/>
    <lineage>
        <taxon>Eukaryota</taxon>
        <taxon>Viridiplantae</taxon>
        <taxon>Chlorophyta</taxon>
        <taxon>core chlorophytes</taxon>
        <taxon>Trebouxiophyceae</taxon>
        <taxon>Chlorellales</taxon>
        <taxon>Chlorellaceae</taxon>
        <taxon>Chlorella clade</taxon>
        <taxon>Chlorella</taxon>
    </lineage>
</organism>
<dbReference type="OMA" id="SVFKWEY"/>
<dbReference type="EMBL" id="GL433843">
    <property type="protein sequence ID" value="EFN55801.1"/>
    <property type="molecule type" value="Genomic_DNA"/>
</dbReference>
<dbReference type="Proteomes" id="UP000008141">
    <property type="component" value="Unassembled WGS sequence"/>
</dbReference>
<keyword evidence="1" id="KW-0812">Transmembrane</keyword>
<evidence type="ECO:0000313" key="2">
    <source>
        <dbReference type="EMBL" id="EFN55801.1"/>
    </source>
</evidence>
<dbReference type="FunCoup" id="E1ZE38">
    <property type="interactions" value="17"/>
</dbReference>
<dbReference type="eggNOG" id="ENOG502QQT3">
    <property type="taxonomic scope" value="Eukaryota"/>
</dbReference>
<dbReference type="GeneID" id="17355295"/>
<reference evidence="2 3" key="1">
    <citation type="journal article" date="2010" name="Plant Cell">
        <title>The Chlorella variabilis NC64A genome reveals adaptation to photosymbiosis, coevolution with viruses, and cryptic sex.</title>
        <authorList>
            <person name="Blanc G."/>
            <person name="Duncan G."/>
            <person name="Agarkova I."/>
            <person name="Borodovsky M."/>
            <person name="Gurnon J."/>
            <person name="Kuo A."/>
            <person name="Lindquist E."/>
            <person name="Lucas S."/>
            <person name="Pangilinan J."/>
            <person name="Polle J."/>
            <person name="Salamov A."/>
            <person name="Terry A."/>
            <person name="Yamada T."/>
            <person name="Dunigan D.D."/>
            <person name="Grigoriev I.V."/>
            <person name="Claverie J.M."/>
            <person name="Van Etten J.L."/>
        </authorList>
    </citation>
    <scope>NUCLEOTIDE SEQUENCE [LARGE SCALE GENOMIC DNA]</scope>
    <source>
        <strain evidence="2 3">NC64A</strain>
    </source>
</reference>
<dbReference type="KEGG" id="cvr:CHLNCDRAFT_22681"/>
<evidence type="ECO:0000313" key="3">
    <source>
        <dbReference type="Proteomes" id="UP000008141"/>
    </source>
</evidence>
<dbReference type="Pfam" id="PF13692">
    <property type="entry name" value="Glyco_trans_1_4"/>
    <property type="match status" value="1"/>
</dbReference>
<dbReference type="SUPFAM" id="SSF53756">
    <property type="entry name" value="UDP-Glycosyltransferase/glycogen phosphorylase"/>
    <property type="match status" value="1"/>
</dbReference>
<dbReference type="PANTHER" id="PTHR46656:SF3">
    <property type="entry name" value="PUTATIVE-RELATED"/>
    <property type="match status" value="1"/>
</dbReference>
<protein>
    <submittedName>
        <fullName evidence="2">Uncharacterized protein</fullName>
    </submittedName>
</protein>
<feature type="transmembrane region" description="Helical" evidence="1">
    <location>
        <begin position="21"/>
        <end position="43"/>
    </location>
</feature>
<dbReference type="PANTHER" id="PTHR46656">
    <property type="entry name" value="PUTATIVE-RELATED"/>
    <property type="match status" value="1"/>
</dbReference>
<accession>E1ZE38</accession>
<proteinExistence type="predicted"/>
<evidence type="ECO:0000256" key="1">
    <source>
        <dbReference type="SAM" id="Phobius"/>
    </source>
</evidence>
<dbReference type="CDD" id="cd03801">
    <property type="entry name" value="GT4_PimA-like"/>
    <property type="match status" value="1"/>
</dbReference>
<dbReference type="InParanoid" id="E1ZE38"/>
<keyword evidence="1" id="KW-1133">Transmembrane helix</keyword>
<gene>
    <name evidence="2" type="ORF">CHLNCDRAFT_22681</name>
</gene>
<name>E1ZE38_CHLVA</name>
<dbReference type="OrthoDB" id="2193793at2759"/>